<name>A0A9K3DDT0_HELAN</name>
<evidence type="ECO:0000256" key="1">
    <source>
        <dbReference type="SAM" id="Coils"/>
    </source>
</evidence>
<dbReference type="EMBL" id="MNCJ02000334">
    <property type="protein sequence ID" value="KAF5753153.1"/>
    <property type="molecule type" value="Genomic_DNA"/>
</dbReference>
<sequence>MGSFPLNFFQPQRRELRGYAVDMLFPRIFKLFAYVTGEVPADVFEDIQKDVRDMEGCFGFDLRWVHARLGAVAKARFDTHHLEEYAQTSAALEKATSALAQLEGELSRRSETASAHLVNNSVATKMKHFPLEGVVIFPMKSRAQVLNG</sequence>
<protein>
    <submittedName>
        <fullName evidence="2">Uncharacterized protein</fullName>
    </submittedName>
</protein>
<organism evidence="2 3">
    <name type="scientific">Helianthus annuus</name>
    <name type="common">Common sunflower</name>
    <dbReference type="NCBI Taxonomy" id="4232"/>
    <lineage>
        <taxon>Eukaryota</taxon>
        <taxon>Viridiplantae</taxon>
        <taxon>Streptophyta</taxon>
        <taxon>Embryophyta</taxon>
        <taxon>Tracheophyta</taxon>
        <taxon>Spermatophyta</taxon>
        <taxon>Magnoliopsida</taxon>
        <taxon>eudicotyledons</taxon>
        <taxon>Gunneridae</taxon>
        <taxon>Pentapetalae</taxon>
        <taxon>asterids</taxon>
        <taxon>campanulids</taxon>
        <taxon>Asterales</taxon>
        <taxon>Asteraceae</taxon>
        <taxon>Asteroideae</taxon>
        <taxon>Heliantheae alliance</taxon>
        <taxon>Heliantheae</taxon>
        <taxon>Helianthus</taxon>
    </lineage>
</organism>
<comment type="caution">
    <text evidence="2">The sequence shown here is derived from an EMBL/GenBank/DDBJ whole genome shotgun (WGS) entry which is preliminary data.</text>
</comment>
<reference evidence="2" key="1">
    <citation type="journal article" date="2017" name="Nature">
        <title>The sunflower genome provides insights into oil metabolism, flowering and Asterid evolution.</title>
        <authorList>
            <person name="Badouin H."/>
            <person name="Gouzy J."/>
            <person name="Grassa C.J."/>
            <person name="Murat F."/>
            <person name="Staton S.E."/>
            <person name="Cottret L."/>
            <person name="Lelandais-Briere C."/>
            <person name="Owens G.L."/>
            <person name="Carrere S."/>
            <person name="Mayjonade B."/>
            <person name="Legrand L."/>
            <person name="Gill N."/>
            <person name="Kane N.C."/>
            <person name="Bowers J.E."/>
            <person name="Hubner S."/>
            <person name="Bellec A."/>
            <person name="Berard A."/>
            <person name="Berges H."/>
            <person name="Blanchet N."/>
            <person name="Boniface M.C."/>
            <person name="Brunel D."/>
            <person name="Catrice O."/>
            <person name="Chaidir N."/>
            <person name="Claudel C."/>
            <person name="Donnadieu C."/>
            <person name="Faraut T."/>
            <person name="Fievet G."/>
            <person name="Helmstetter N."/>
            <person name="King M."/>
            <person name="Knapp S.J."/>
            <person name="Lai Z."/>
            <person name="Le Paslier M.C."/>
            <person name="Lippi Y."/>
            <person name="Lorenzon L."/>
            <person name="Mandel J.R."/>
            <person name="Marage G."/>
            <person name="Marchand G."/>
            <person name="Marquand E."/>
            <person name="Bret-Mestries E."/>
            <person name="Morien E."/>
            <person name="Nambeesan S."/>
            <person name="Nguyen T."/>
            <person name="Pegot-Espagnet P."/>
            <person name="Pouilly N."/>
            <person name="Raftis F."/>
            <person name="Sallet E."/>
            <person name="Schiex T."/>
            <person name="Thomas J."/>
            <person name="Vandecasteele C."/>
            <person name="Vares D."/>
            <person name="Vear F."/>
            <person name="Vautrin S."/>
            <person name="Crespi M."/>
            <person name="Mangin B."/>
            <person name="Burke J.M."/>
            <person name="Salse J."/>
            <person name="Munos S."/>
            <person name="Vincourt P."/>
            <person name="Rieseberg L.H."/>
            <person name="Langlade N.B."/>
        </authorList>
    </citation>
    <scope>NUCLEOTIDE SEQUENCE</scope>
    <source>
        <tissue evidence="2">Leaves</tissue>
    </source>
</reference>
<geneLocation type="mitochondrion" evidence="2"/>
<keyword evidence="1" id="KW-0175">Coiled coil</keyword>
<feature type="coiled-coil region" evidence="1">
    <location>
        <begin position="85"/>
        <end position="112"/>
    </location>
</feature>
<accession>A0A9K3DDT0</accession>
<evidence type="ECO:0000313" key="2">
    <source>
        <dbReference type="EMBL" id="KAF5753153.1"/>
    </source>
</evidence>
<evidence type="ECO:0000313" key="3">
    <source>
        <dbReference type="Proteomes" id="UP000215914"/>
    </source>
</evidence>
<proteinExistence type="predicted"/>
<dbReference type="AlphaFoldDB" id="A0A9K3DDT0"/>
<reference evidence="2" key="2">
    <citation type="submission" date="2020-06" db="EMBL/GenBank/DDBJ databases">
        <title>Helianthus annuus Genome sequencing and assembly Release 2.</title>
        <authorList>
            <person name="Gouzy J."/>
            <person name="Langlade N."/>
            <person name="Munos S."/>
        </authorList>
    </citation>
    <scope>NUCLEOTIDE SEQUENCE</scope>
    <source>
        <tissue evidence="2">Leaves</tissue>
    </source>
</reference>
<dbReference type="Proteomes" id="UP000215914">
    <property type="component" value="Unassembled WGS sequence"/>
</dbReference>
<gene>
    <name evidence="2" type="ORF">HanXRQr2_MTg0834991</name>
</gene>
<keyword evidence="2" id="KW-0496">Mitochondrion</keyword>
<keyword evidence="3" id="KW-1185">Reference proteome</keyword>